<feature type="active site" evidence="8">
    <location>
        <position position="86"/>
    </location>
</feature>
<dbReference type="RefSeq" id="WP_109732133.1">
    <property type="nucleotide sequence ID" value="NZ_BAAACK010000009.1"/>
</dbReference>
<dbReference type="InterPro" id="IPR041725">
    <property type="entry name" value="L-asparaginase_I"/>
</dbReference>
<dbReference type="Gene3D" id="3.40.50.40">
    <property type="match status" value="1"/>
</dbReference>
<gene>
    <name evidence="11" type="ORF">A8806_109218</name>
</gene>
<evidence type="ECO:0000259" key="9">
    <source>
        <dbReference type="Pfam" id="PF00710"/>
    </source>
</evidence>
<keyword evidence="3" id="KW-0378">Hydrolase</keyword>
<dbReference type="InterPro" id="IPR027474">
    <property type="entry name" value="L-asparaginase_N"/>
</dbReference>
<dbReference type="Gene3D" id="3.40.50.1170">
    <property type="entry name" value="L-asparaginase, N-terminal domain"/>
    <property type="match status" value="1"/>
</dbReference>
<keyword evidence="12" id="KW-1185">Reference proteome</keyword>
<reference evidence="11 12" key="1">
    <citation type="submission" date="2018-05" db="EMBL/GenBank/DDBJ databases">
        <title>The Hungate 1000. A catalogue of reference genomes from the rumen microbiome.</title>
        <authorList>
            <person name="Kelly W."/>
        </authorList>
    </citation>
    <scope>NUCLEOTIDE SEQUENCE [LARGE SCALE GENOMIC DNA]</scope>
    <source>
        <strain evidence="11 12">NLAE-zl-C242</strain>
    </source>
</reference>
<feature type="active site" evidence="7">
    <location>
        <position position="13"/>
    </location>
</feature>
<dbReference type="PANTHER" id="PTHR11707">
    <property type="entry name" value="L-ASPARAGINASE"/>
    <property type="match status" value="1"/>
</dbReference>
<feature type="domain" description="L-asparaginase N-terminal" evidence="9">
    <location>
        <begin position="4"/>
        <end position="184"/>
    </location>
</feature>
<feature type="binding site" evidence="6">
    <location>
        <begin position="86"/>
        <end position="87"/>
    </location>
    <ligand>
        <name>substrate</name>
    </ligand>
</feature>
<evidence type="ECO:0000256" key="1">
    <source>
        <dbReference type="ARBA" id="ARBA00010518"/>
    </source>
</evidence>
<evidence type="ECO:0000256" key="2">
    <source>
        <dbReference type="ARBA" id="ARBA00012920"/>
    </source>
</evidence>
<accession>A0A2Y9BGZ3</accession>
<feature type="active site" description="O-isoaspartyl threonine intermediate" evidence="5">
    <location>
        <position position="13"/>
    </location>
</feature>
<comment type="caution">
    <text evidence="11">The sequence shown here is derived from an EMBL/GenBank/DDBJ whole genome shotgun (WGS) entry which is preliminary data.</text>
</comment>
<evidence type="ECO:0000256" key="6">
    <source>
        <dbReference type="PIRSR" id="PIRSR001220-2"/>
    </source>
</evidence>
<feature type="domain" description="Asparaginase/glutaminase C-terminal" evidence="10">
    <location>
        <begin position="205"/>
        <end position="322"/>
    </location>
</feature>
<evidence type="ECO:0000256" key="4">
    <source>
        <dbReference type="ARBA" id="ARBA00049366"/>
    </source>
</evidence>
<name>A0A2Y9BGZ3_9FIRM</name>
<dbReference type="SMART" id="SM00870">
    <property type="entry name" value="Asparaginase"/>
    <property type="match status" value="1"/>
</dbReference>
<dbReference type="InterPro" id="IPR020827">
    <property type="entry name" value="Asparaginase/glutaminase_AS1"/>
</dbReference>
<sequence>MKKKLLLIATGGTIASKSSGKGLSPSISPEELLNQLPEIPEECEIDTYSLLNIDSTNIQPEHWLLIAGTVEKNYPFYDGFVITHGTDTMAYTAAALSYLIQDPDKLVILTGSQKPIIDAVTDAWKNLLDSFLFACHENVYGVYVVFSGQAILGTHAKKIKSKSFEAFNSINYPAAAFINGRHVIQYTPSQSPAEKVRFYHKLNPRVFVLKLIPGVNPDILDYIALHYDAVLIESYGVGGLPFASPRNFIDKLEYLKEQGCIVVVATQAMYEGSDMSVYEVGVRALQEYDVLQTYDMTVEAAVTKLMWILAEEEGGVRIKEIFYTPINNDIHTFF</sequence>
<dbReference type="PIRSF" id="PIRSF001220">
    <property type="entry name" value="L-ASNase_gatD"/>
    <property type="match status" value="1"/>
</dbReference>
<dbReference type="InterPro" id="IPR006034">
    <property type="entry name" value="Asparaginase/glutaminase-like"/>
</dbReference>
<dbReference type="OrthoDB" id="9788068at2"/>
<evidence type="ECO:0000313" key="11">
    <source>
        <dbReference type="EMBL" id="PWJ28336.1"/>
    </source>
</evidence>
<evidence type="ECO:0000259" key="10">
    <source>
        <dbReference type="Pfam" id="PF17763"/>
    </source>
</evidence>
<dbReference type="Pfam" id="PF17763">
    <property type="entry name" value="Asparaginase_C"/>
    <property type="match status" value="1"/>
</dbReference>
<dbReference type="EC" id="3.5.1.1" evidence="2"/>
<dbReference type="Proteomes" id="UP000245845">
    <property type="component" value="Unassembled WGS sequence"/>
</dbReference>
<dbReference type="PIRSF" id="PIRSF500176">
    <property type="entry name" value="L_ASNase"/>
    <property type="match status" value="1"/>
</dbReference>
<evidence type="ECO:0000256" key="7">
    <source>
        <dbReference type="PROSITE-ProRule" id="PRU10099"/>
    </source>
</evidence>
<dbReference type="FunFam" id="3.40.50.1170:FF:000001">
    <property type="entry name" value="L-asparaginase 2"/>
    <property type="match status" value="1"/>
</dbReference>
<dbReference type="EMBL" id="QGDL01000009">
    <property type="protein sequence ID" value="PWJ28336.1"/>
    <property type="molecule type" value="Genomic_DNA"/>
</dbReference>
<dbReference type="SUPFAM" id="SSF53774">
    <property type="entry name" value="Glutaminase/Asparaginase"/>
    <property type="match status" value="1"/>
</dbReference>
<dbReference type="PANTHER" id="PTHR11707:SF28">
    <property type="entry name" value="60 KDA LYSOPHOSPHOLIPASE"/>
    <property type="match status" value="1"/>
</dbReference>
<evidence type="ECO:0000313" key="12">
    <source>
        <dbReference type="Proteomes" id="UP000245845"/>
    </source>
</evidence>
<dbReference type="InterPro" id="IPR040919">
    <property type="entry name" value="Asparaginase_C"/>
</dbReference>
<comment type="similarity">
    <text evidence="1">Belongs to the asparaginase 1 family.</text>
</comment>
<dbReference type="PRINTS" id="PR00139">
    <property type="entry name" value="ASNGLNASE"/>
</dbReference>
<dbReference type="InterPro" id="IPR027473">
    <property type="entry name" value="L-asparaginase_C"/>
</dbReference>
<protein>
    <recommendedName>
        <fullName evidence="2">asparaginase</fullName>
        <ecNumber evidence="2">3.5.1.1</ecNumber>
    </recommendedName>
</protein>
<dbReference type="InterPro" id="IPR006033">
    <property type="entry name" value="AsnA_fam"/>
</dbReference>
<dbReference type="SFLD" id="SFLDS00057">
    <property type="entry name" value="Glutaminase/Asparaginase"/>
    <property type="match status" value="1"/>
</dbReference>
<dbReference type="NCBIfam" id="TIGR00519">
    <property type="entry name" value="asnASE_I"/>
    <property type="match status" value="1"/>
</dbReference>
<comment type="catalytic activity">
    <reaction evidence="4">
        <text>L-asparagine + H2O = L-aspartate + NH4(+)</text>
        <dbReference type="Rhea" id="RHEA:21016"/>
        <dbReference type="ChEBI" id="CHEBI:15377"/>
        <dbReference type="ChEBI" id="CHEBI:28938"/>
        <dbReference type="ChEBI" id="CHEBI:29991"/>
        <dbReference type="ChEBI" id="CHEBI:58048"/>
        <dbReference type="EC" id="3.5.1.1"/>
    </reaction>
</comment>
<dbReference type="Pfam" id="PF00710">
    <property type="entry name" value="Asparaginase"/>
    <property type="match status" value="1"/>
</dbReference>
<dbReference type="GO" id="GO:0006520">
    <property type="term" value="P:amino acid metabolic process"/>
    <property type="evidence" value="ECO:0007669"/>
    <property type="project" value="InterPro"/>
</dbReference>
<evidence type="ECO:0000256" key="5">
    <source>
        <dbReference type="PIRSR" id="PIRSR001220-1"/>
    </source>
</evidence>
<dbReference type="PROSITE" id="PS51732">
    <property type="entry name" value="ASN_GLN_ASE_3"/>
    <property type="match status" value="1"/>
</dbReference>
<evidence type="ECO:0000256" key="8">
    <source>
        <dbReference type="PROSITE-ProRule" id="PRU10100"/>
    </source>
</evidence>
<feature type="binding site" evidence="6">
    <location>
        <position position="55"/>
    </location>
    <ligand>
        <name>substrate</name>
    </ligand>
</feature>
<dbReference type="InterPro" id="IPR027475">
    <property type="entry name" value="Asparaginase/glutaminase_AS2"/>
</dbReference>
<evidence type="ECO:0000256" key="3">
    <source>
        <dbReference type="ARBA" id="ARBA00022801"/>
    </source>
</evidence>
<dbReference type="PROSITE" id="PS00917">
    <property type="entry name" value="ASN_GLN_ASE_2"/>
    <property type="match status" value="1"/>
</dbReference>
<dbReference type="InterPro" id="IPR037152">
    <property type="entry name" value="L-asparaginase_N_sf"/>
</dbReference>
<dbReference type="CDD" id="cd08963">
    <property type="entry name" value="L-asparaginase_I"/>
    <property type="match status" value="1"/>
</dbReference>
<dbReference type="InterPro" id="IPR036152">
    <property type="entry name" value="Asp/glu_Ase-like_sf"/>
</dbReference>
<organism evidence="11 12">
    <name type="scientific">Faecalicatena orotica</name>
    <dbReference type="NCBI Taxonomy" id="1544"/>
    <lineage>
        <taxon>Bacteria</taxon>
        <taxon>Bacillati</taxon>
        <taxon>Bacillota</taxon>
        <taxon>Clostridia</taxon>
        <taxon>Lachnospirales</taxon>
        <taxon>Lachnospiraceae</taxon>
        <taxon>Faecalicatena</taxon>
    </lineage>
</organism>
<dbReference type="AlphaFoldDB" id="A0A2Y9BGZ3"/>
<dbReference type="PROSITE" id="PS00144">
    <property type="entry name" value="ASN_GLN_ASE_1"/>
    <property type="match status" value="1"/>
</dbReference>
<proteinExistence type="inferred from homology"/>
<dbReference type="GO" id="GO:0004067">
    <property type="term" value="F:asparaginase activity"/>
    <property type="evidence" value="ECO:0007669"/>
    <property type="project" value="UniProtKB-UniRule"/>
</dbReference>